<dbReference type="InterPro" id="IPR005311">
    <property type="entry name" value="PBP_dimer"/>
</dbReference>
<dbReference type="Gene3D" id="3.90.1310.10">
    <property type="entry name" value="Penicillin-binding protein 2a (Domain 2)"/>
    <property type="match status" value="1"/>
</dbReference>
<evidence type="ECO:0000256" key="1">
    <source>
        <dbReference type="ARBA" id="ARBA00004370"/>
    </source>
</evidence>
<dbReference type="InterPro" id="IPR050515">
    <property type="entry name" value="Beta-lactam/transpept"/>
</dbReference>
<evidence type="ECO:0000259" key="4">
    <source>
        <dbReference type="Pfam" id="PF00905"/>
    </source>
</evidence>
<name>A0A2M7ALJ5_UNCKA</name>
<dbReference type="Gene3D" id="3.40.710.10">
    <property type="entry name" value="DD-peptidase/beta-lactamase superfamily"/>
    <property type="match status" value="1"/>
</dbReference>
<dbReference type="PANTHER" id="PTHR30627:SF1">
    <property type="entry name" value="PEPTIDOGLYCAN D,D-TRANSPEPTIDASE FTSI"/>
    <property type="match status" value="1"/>
</dbReference>
<keyword evidence="3" id="KW-0175">Coiled coil</keyword>
<evidence type="ECO:0000256" key="3">
    <source>
        <dbReference type="SAM" id="Coils"/>
    </source>
</evidence>
<dbReference type="Proteomes" id="UP000229916">
    <property type="component" value="Unassembled WGS sequence"/>
</dbReference>
<feature type="domain" description="Penicillin-binding protein dimerisation" evidence="5">
    <location>
        <begin position="56"/>
        <end position="221"/>
    </location>
</feature>
<evidence type="ECO:0000259" key="5">
    <source>
        <dbReference type="Pfam" id="PF03717"/>
    </source>
</evidence>
<evidence type="ECO:0008006" key="8">
    <source>
        <dbReference type="Google" id="ProtNLM"/>
    </source>
</evidence>
<comment type="caution">
    <text evidence="6">The sequence shown here is derived from an EMBL/GenBank/DDBJ whole genome shotgun (WGS) entry which is preliminary data.</text>
</comment>
<evidence type="ECO:0000313" key="7">
    <source>
        <dbReference type="Proteomes" id="UP000229916"/>
    </source>
</evidence>
<accession>A0A2M7ALJ5</accession>
<dbReference type="Pfam" id="PF03717">
    <property type="entry name" value="PBP_dimer"/>
    <property type="match status" value="1"/>
</dbReference>
<dbReference type="GO" id="GO:0071555">
    <property type="term" value="P:cell wall organization"/>
    <property type="evidence" value="ECO:0007669"/>
    <property type="project" value="TreeGrafter"/>
</dbReference>
<proteinExistence type="predicted"/>
<dbReference type="InterPro" id="IPR036138">
    <property type="entry name" value="PBP_dimer_sf"/>
</dbReference>
<gene>
    <name evidence="6" type="ORF">COS81_04585</name>
</gene>
<dbReference type="SUPFAM" id="SSF56519">
    <property type="entry name" value="Penicillin binding protein dimerisation domain"/>
    <property type="match status" value="1"/>
</dbReference>
<dbReference type="EMBL" id="PEWD01000086">
    <property type="protein sequence ID" value="PIU68271.1"/>
    <property type="molecule type" value="Genomic_DNA"/>
</dbReference>
<organism evidence="6 7">
    <name type="scientific">candidate division WWE3 bacterium CG06_land_8_20_14_3_00_42_16</name>
    <dbReference type="NCBI Taxonomy" id="1975083"/>
    <lineage>
        <taxon>Bacteria</taxon>
        <taxon>Katanobacteria</taxon>
    </lineage>
</organism>
<sequence length="597" mass="67024">MGKSKSSVIAWRLNFFRFLILLFFACLIFKFFKIQVLAHAEYSSIATKQHWVGREIPAERGKILMSDGFTLAIDINTYLLYSIPPKVNDSKATAEKLIDVIGFETKAETEEDRKQDKEKATRQLEDKLNQKKLQWIALARKLDAMEKAKIESLSLEGIGFEKEFTRFYPEGKTASHVLGFVGSDEQGNKVGYYGIEGYFDGILKGLSGVLSEEQDPVGRPIPVGDYIPLLAENGQDVVLTLNHELQYLIEKKLKEGVERYDAKSGSVIILDPASGEILAMANYPDYSPQDWEKWANDDFAEGEIKDKYRIGKDVFQNSAIAKVYEPGSVFKPFTMSAGIETGKITPETTFESKPIEIQGYVIRTWNDKYFGEESMSEVLQHSDNTGAAWLALQLGVDTVYDYFKKYHLGEKIDIKLEDEEEGLVKPKDEWMPIDLATAAFGQGISVTPLQLISAYQVIANNGIYNRPQIVKEIRGEDKTTTYKSPPPERIISEETAKTLVDMLTSVVEKGEFKFAVLPGYKIAGKTGTAQIPRNGTYDPNKTDCTFVGFAPASEPKFLMLVKLEEPTASTYSAETAVPLWMNIVKELFVYYGVPPNN</sequence>
<comment type="subcellular location">
    <subcellularLocation>
        <location evidence="1">Membrane</location>
    </subcellularLocation>
</comment>
<reference evidence="7" key="1">
    <citation type="submission" date="2017-09" db="EMBL/GenBank/DDBJ databases">
        <title>Depth-based differentiation of microbial function through sediment-hosted aquifers and enrichment of novel symbionts in the deep terrestrial subsurface.</title>
        <authorList>
            <person name="Probst A.J."/>
            <person name="Ladd B."/>
            <person name="Jarett J.K."/>
            <person name="Geller-Mcgrath D.E."/>
            <person name="Sieber C.M.K."/>
            <person name="Emerson J.B."/>
            <person name="Anantharaman K."/>
            <person name="Thomas B.C."/>
            <person name="Malmstrom R."/>
            <person name="Stieglmeier M."/>
            <person name="Klingl A."/>
            <person name="Woyke T."/>
            <person name="Ryan C.M."/>
            <person name="Banfield J.F."/>
        </authorList>
    </citation>
    <scope>NUCLEOTIDE SEQUENCE [LARGE SCALE GENOMIC DNA]</scope>
</reference>
<dbReference type="SUPFAM" id="SSF56601">
    <property type="entry name" value="beta-lactamase/transpeptidase-like"/>
    <property type="match status" value="1"/>
</dbReference>
<evidence type="ECO:0000256" key="2">
    <source>
        <dbReference type="ARBA" id="ARBA00023136"/>
    </source>
</evidence>
<dbReference type="Pfam" id="PF00905">
    <property type="entry name" value="Transpeptidase"/>
    <property type="match status" value="1"/>
</dbReference>
<dbReference type="AlphaFoldDB" id="A0A2M7ALJ5"/>
<feature type="coiled-coil region" evidence="3">
    <location>
        <begin position="107"/>
        <end position="134"/>
    </location>
</feature>
<dbReference type="InterPro" id="IPR001460">
    <property type="entry name" value="PCN-bd_Tpept"/>
</dbReference>
<evidence type="ECO:0000313" key="6">
    <source>
        <dbReference type="EMBL" id="PIU68271.1"/>
    </source>
</evidence>
<dbReference type="InterPro" id="IPR012338">
    <property type="entry name" value="Beta-lactam/transpept-like"/>
</dbReference>
<protein>
    <recommendedName>
        <fullName evidence="8">Penicillin-binding protein 2</fullName>
    </recommendedName>
</protein>
<dbReference type="Gene3D" id="3.30.450.330">
    <property type="match status" value="1"/>
</dbReference>
<dbReference type="GO" id="GO:0005886">
    <property type="term" value="C:plasma membrane"/>
    <property type="evidence" value="ECO:0007669"/>
    <property type="project" value="TreeGrafter"/>
</dbReference>
<dbReference type="GO" id="GO:0008658">
    <property type="term" value="F:penicillin binding"/>
    <property type="evidence" value="ECO:0007669"/>
    <property type="project" value="InterPro"/>
</dbReference>
<feature type="domain" description="Penicillin-binding protein transpeptidase" evidence="4">
    <location>
        <begin position="265"/>
        <end position="579"/>
    </location>
</feature>
<dbReference type="PANTHER" id="PTHR30627">
    <property type="entry name" value="PEPTIDOGLYCAN D,D-TRANSPEPTIDASE"/>
    <property type="match status" value="1"/>
</dbReference>
<keyword evidence="2" id="KW-0472">Membrane</keyword>